<protein>
    <submittedName>
        <fullName evidence="2">Uncharacterized protein</fullName>
    </submittedName>
</protein>
<sequence>MSKWIFVSLVLAFGMKEIDAVPLMAIDAMVGAGRNLINTILEDIAPGHNEVKDPFALSNETLQSIEKINAYITSQNQLKNETLIFIKDTDDQAANVNQRLFEIDQIADKALNYTERTNLKLNKVLIKSQYVLNELPKITATIETKVTELMNNLADRLKIENEFRTSSKLLAQYLRRIQNMYDGYMENLNPKTPLTPMTYENLFNTTLSNGAQELNNNLYTIEAMLASNKSVLYKGFLDAFNNKGKMTDQRKTIYLQIFVSTLTG</sequence>
<dbReference type="AlphaFoldDB" id="A0A8J5UZ99"/>
<comment type="caution">
    <text evidence="2">The sequence shown here is derived from an EMBL/GenBank/DDBJ whole genome shotgun (WGS) entry which is preliminary data.</text>
</comment>
<keyword evidence="1" id="KW-0732">Signal</keyword>
<evidence type="ECO:0000313" key="3">
    <source>
        <dbReference type="Proteomes" id="UP000729913"/>
    </source>
</evidence>
<evidence type="ECO:0000313" key="2">
    <source>
        <dbReference type="EMBL" id="KAG8038716.1"/>
    </source>
</evidence>
<proteinExistence type="predicted"/>
<name>A0A8J5UZ99_9HYME</name>
<dbReference type="EMBL" id="JAAOIC020000041">
    <property type="protein sequence ID" value="KAG8038716.1"/>
    <property type="molecule type" value="Genomic_DNA"/>
</dbReference>
<feature type="signal peptide" evidence="1">
    <location>
        <begin position="1"/>
        <end position="20"/>
    </location>
</feature>
<reference evidence="2" key="1">
    <citation type="submission" date="2020-03" db="EMBL/GenBank/DDBJ databases">
        <authorList>
            <person name="Chebbi M.A."/>
            <person name="Drezen J.M."/>
        </authorList>
    </citation>
    <scope>NUCLEOTIDE SEQUENCE</scope>
    <source>
        <tissue evidence="2">Whole body</tissue>
    </source>
</reference>
<organism evidence="2 3">
    <name type="scientific">Cotesia typhae</name>
    <dbReference type="NCBI Taxonomy" id="2053667"/>
    <lineage>
        <taxon>Eukaryota</taxon>
        <taxon>Metazoa</taxon>
        <taxon>Ecdysozoa</taxon>
        <taxon>Arthropoda</taxon>
        <taxon>Hexapoda</taxon>
        <taxon>Insecta</taxon>
        <taxon>Pterygota</taxon>
        <taxon>Neoptera</taxon>
        <taxon>Endopterygota</taxon>
        <taxon>Hymenoptera</taxon>
        <taxon>Apocrita</taxon>
        <taxon>Ichneumonoidea</taxon>
        <taxon>Braconidae</taxon>
        <taxon>Microgastrinae</taxon>
        <taxon>Cotesia</taxon>
    </lineage>
</organism>
<keyword evidence="3" id="KW-1185">Reference proteome</keyword>
<feature type="chain" id="PRO_5035159858" evidence="1">
    <location>
        <begin position="21"/>
        <end position="264"/>
    </location>
</feature>
<evidence type="ECO:0000256" key="1">
    <source>
        <dbReference type="SAM" id="SignalP"/>
    </source>
</evidence>
<gene>
    <name evidence="2" type="ORF">G9C98_000271</name>
</gene>
<accession>A0A8J5UZ99</accession>
<reference evidence="2" key="2">
    <citation type="submission" date="2021-04" db="EMBL/GenBank/DDBJ databases">
        <title>Genome-wide patterns of bracovirus chromosomal integration into multiple host tissues during parasitism.</title>
        <authorList>
            <person name="Chebbi M.A.C."/>
        </authorList>
    </citation>
    <scope>NUCLEOTIDE SEQUENCE</scope>
    <source>
        <tissue evidence="2">Whole body</tissue>
    </source>
</reference>
<dbReference type="Proteomes" id="UP000729913">
    <property type="component" value="Unassembled WGS sequence"/>
</dbReference>
<dbReference type="OrthoDB" id="10366120at2759"/>